<dbReference type="AlphaFoldDB" id="A0A0E9UV25"/>
<organism evidence="1">
    <name type="scientific">Anguilla anguilla</name>
    <name type="common">European freshwater eel</name>
    <name type="synonym">Muraena anguilla</name>
    <dbReference type="NCBI Taxonomy" id="7936"/>
    <lineage>
        <taxon>Eukaryota</taxon>
        <taxon>Metazoa</taxon>
        <taxon>Chordata</taxon>
        <taxon>Craniata</taxon>
        <taxon>Vertebrata</taxon>
        <taxon>Euteleostomi</taxon>
        <taxon>Actinopterygii</taxon>
        <taxon>Neopterygii</taxon>
        <taxon>Teleostei</taxon>
        <taxon>Anguilliformes</taxon>
        <taxon>Anguillidae</taxon>
        <taxon>Anguilla</taxon>
    </lineage>
</organism>
<evidence type="ECO:0000313" key="1">
    <source>
        <dbReference type="EMBL" id="JAH69611.1"/>
    </source>
</evidence>
<reference evidence="1" key="1">
    <citation type="submission" date="2014-11" db="EMBL/GenBank/DDBJ databases">
        <authorList>
            <person name="Amaro Gonzalez C."/>
        </authorList>
    </citation>
    <scope>NUCLEOTIDE SEQUENCE</scope>
</reference>
<sequence>MSSVHSFLYLFSSVGAPLQLHCEQASGQAGTG</sequence>
<dbReference type="EMBL" id="GBXM01038966">
    <property type="protein sequence ID" value="JAH69611.1"/>
    <property type="molecule type" value="Transcribed_RNA"/>
</dbReference>
<accession>A0A0E9UV25</accession>
<name>A0A0E9UV25_ANGAN</name>
<proteinExistence type="predicted"/>
<protein>
    <submittedName>
        <fullName evidence="1">Uncharacterized protein</fullName>
    </submittedName>
</protein>
<reference evidence="1" key="2">
    <citation type="journal article" date="2015" name="Fish Shellfish Immunol.">
        <title>Early steps in the European eel (Anguilla anguilla)-Vibrio vulnificus interaction in the gills: Role of the RtxA13 toxin.</title>
        <authorList>
            <person name="Callol A."/>
            <person name="Pajuelo D."/>
            <person name="Ebbesson L."/>
            <person name="Teles M."/>
            <person name="MacKenzie S."/>
            <person name="Amaro C."/>
        </authorList>
    </citation>
    <scope>NUCLEOTIDE SEQUENCE</scope>
</reference>